<organism evidence="3 4">
    <name type="scientific">Pseudonocardia hydrocarbonoxydans</name>
    <dbReference type="NCBI Taxonomy" id="76726"/>
    <lineage>
        <taxon>Bacteria</taxon>
        <taxon>Bacillati</taxon>
        <taxon>Actinomycetota</taxon>
        <taxon>Actinomycetes</taxon>
        <taxon>Pseudonocardiales</taxon>
        <taxon>Pseudonocardiaceae</taxon>
        <taxon>Pseudonocardia</taxon>
    </lineage>
</organism>
<feature type="region of interest" description="Disordered" evidence="1">
    <location>
        <begin position="1"/>
        <end position="24"/>
    </location>
</feature>
<feature type="compositionally biased region" description="Low complexity" evidence="1">
    <location>
        <begin position="1"/>
        <end position="11"/>
    </location>
</feature>
<evidence type="ECO:0000256" key="1">
    <source>
        <dbReference type="SAM" id="MobiDB-lite"/>
    </source>
</evidence>
<feature type="domain" description="HTH merR-type" evidence="2">
    <location>
        <begin position="25"/>
        <end position="78"/>
    </location>
</feature>
<dbReference type="AlphaFoldDB" id="A0A4Y3WQ33"/>
<name>A0A4Y3WQ33_9PSEU</name>
<dbReference type="InterPro" id="IPR000551">
    <property type="entry name" value="MerR-type_HTH_dom"/>
</dbReference>
<dbReference type="Gene3D" id="3.40.50.280">
    <property type="entry name" value="Cobalamin-binding domain"/>
    <property type="match status" value="1"/>
</dbReference>
<dbReference type="Gene3D" id="1.10.1240.10">
    <property type="entry name" value="Methionine synthase domain"/>
    <property type="match status" value="1"/>
</dbReference>
<dbReference type="InterPro" id="IPR036594">
    <property type="entry name" value="Meth_synthase_dom"/>
</dbReference>
<comment type="caution">
    <text evidence="3">The sequence shown here is derived from an EMBL/GenBank/DDBJ whole genome shotgun (WGS) entry which is preliminary data.</text>
</comment>
<dbReference type="OrthoDB" id="9800334at2"/>
<evidence type="ECO:0000313" key="3">
    <source>
        <dbReference type="EMBL" id="GEC20391.1"/>
    </source>
</evidence>
<dbReference type="Gene3D" id="1.10.1660.10">
    <property type="match status" value="1"/>
</dbReference>
<dbReference type="Pfam" id="PF13411">
    <property type="entry name" value="MerR_1"/>
    <property type="match status" value="1"/>
</dbReference>
<feature type="compositionally biased region" description="Pro residues" evidence="1">
    <location>
        <begin position="12"/>
        <end position="21"/>
    </location>
</feature>
<proteinExistence type="predicted"/>
<dbReference type="PROSITE" id="PS50937">
    <property type="entry name" value="HTH_MERR_2"/>
    <property type="match status" value="1"/>
</dbReference>
<dbReference type="EMBL" id="BJNG01000018">
    <property type="protein sequence ID" value="GEC20391.1"/>
    <property type="molecule type" value="Genomic_DNA"/>
</dbReference>
<dbReference type="GO" id="GO:0003677">
    <property type="term" value="F:DNA binding"/>
    <property type="evidence" value="ECO:0007669"/>
    <property type="project" value="InterPro"/>
</dbReference>
<sequence length="356" mass="37048">MHPEPSADAPGDPGPDDPAPPEQARLSVAAVARRLGIAPSTLRTWDRRYGIGPGEHVPGRHRRYTADDVARLELMQHALLRGASPVDAAAYARSARLPRPDADGPRRLPPAPGAPGALDASDDGGPLLLSDHAGDGRAATRVRVGGRALRLPGAGRAARGMGRAALALDATAIRRLLEESIAADGVEQTWDAVARPVLAAVAQRWADTGAGIEIEHLISECVITVFGRHAAAAPAPRNPRPVLLAGMPGEFHTLPLTALAASLAHRCVESRAMGANLPSDALVAAVRRTAPAAIVLWSQLPQSADVGLLRSLPRTRPRFRTFVAGPGWAGVPLPPRVGSLASLSDAGRQLVAAVLV</sequence>
<dbReference type="SUPFAM" id="SSF46955">
    <property type="entry name" value="Putative DNA-binding domain"/>
    <property type="match status" value="1"/>
</dbReference>
<evidence type="ECO:0000313" key="4">
    <source>
        <dbReference type="Proteomes" id="UP000320338"/>
    </source>
</evidence>
<dbReference type="Pfam" id="PF02607">
    <property type="entry name" value="B12-binding_2"/>
    <property type="match status" value="1"/>
</dbReference>
<dbReference type="GO" id="GO:0006355">
    <property type="term" value="P:regulation of DNA-templated transcription"/>
    <property type="evidence" value="ECO:0007669"/>
    <property type="project" value="InterPro"/>
</dbReference>
<gene>
    <name evidence="3" type="ORF">PHY01_26740</name>
</gene>
<accession>A0A4Y3WQ33</accession>
<feature type="region of interest" description="Disordered" evidence="1">
    <location>
        <begin position="96"/>
        <end position="133"/>
    </location>
</feature>
<dbReference type="InterPro" id="IPR003759">
    <property type="entry name" value="Cbl-bd_cap"/>
</dbReference>
<dbReference type="RefSeq" id="WP_141278936.1">
    <property type="nucleotide sequence ID" value="NZ_BJNG01000018.1"/>
</dbReference>
<protein>
    <submittedName>
        <fullName evidence="3">MerR family transcriptional regulator</fullName>
    </submittedName>
</protein>
<dbReference type="SMART" id="SM00422">
    <property type="entry name" value="HTH_MERR"/>
    <property type="match status" value="1"/>
</dbReference>
<reference evidence="3 4" key="1">
    <citation type="submission" date="2019-06" db="EMBL/GenBank/DDBJ databases">
        <title>Whole genome shotgun sequence of Pseudonocardia hydrocarbonoxydans NBRC 14498.</title>
        <authorList>
            <person name="Hosoyama A."/>
            <person name="Uohara A."/>
            <person name="Ohji S."/>
            <person name="Ichikawa N."/>
        </authorList>
    </citation>
    <scope>NUCLEOTIDE SEQUENCE [LARGE SCALE GENOMIC DNA]</scope>
    <source>
        <strain evidence="3 4">NBRC 14498</strain>
    </source>
</reference>
<feature type="compositionally biased region" description="Low complexity" evidence="1">
    <location>
        <begin position="114"/>
        <end position="133"/>
    </location>
</feature>
<evidence type="ECO:0000259" key="2">
    <source>
        <dbReference type="PROSITE" id="PS50937"/>
    </source>
</evidence>
<dbReference type="InterPro" id="IPR009061">
    <property type="entry name" value="DNA-bd_dom_put_sf"/>
</dbReference>
<dbReference type="Proteomes" id="UP000320338">
    <property type="component" value="Unassembled WGS sequence"/>
</dbReference>
<keyword evidence="4" id="KW-1185">Reference proteome</keyword>